<dbReference type="InterPro" id="IPR003582">
    <property type="entry name" value="ShKT_dom"/>
</dbReference>
<dbReference type="AlphaFoldDB" id="A7S7L3"/>
<comment type="caution">
    <text evidence="2">Lacks conserved residue(s) required for the propagation of feature annotation.</text>
</comment>
<evidence type="ECO:0000256" key="1">
    <source>
        <dbReference type="ARBA" id="ARBA00022656"/>
    </source>
</evidence>
<name>A7S7L3_NEMVE</name>
<proteinExistence type="predicted"/>
<feature type="non-terminal residue" evidence="4">
    <location>
        <position position="1"/>
    </location>
</feature>
<feature type="non-terminal residue" evidence="4">
    <location>
        <position position="84"/>
    </location>
</feature>
<dbReference type="PhylomeDB" id="A7S7L3"/>
<sequence>CASWAAQGECSRNKKFMSTHCQVSCELCSQWSTGKSTSVILHLAVCEDSNRYCTKWSRAGYCQSIPSYMKHYCAKSCRSCGGGG</sequence>
<organism evidence="4 5">
    <name type="scientific">Nematostella vectensis</name>
    <name type="common">Starlet sea anemone</name>
    <dbReference type="NCBI Taxonomy" id="45351"/>
    <lineage>
        <taxon>Eukaryota</taxon>
        <taxon>Metazoa</taxon>
        <taxon>Cnidaria</taxon>
        <taxon>Anthozoa</taxon>
        <taxon>Hexacorallia</taxon>
        <taxon>Actiniaria</taxon>
        <taxon>Edwardsiidae</taxon>
        <taxon>Nematostella</taxon>
    </lineage>
</organism>
<feature type="domain" description="ShKT" evidence="3">
    <location>
        <begin position="1"/>
        <end position="28"/>
    </location>
</feature>
<evidence type="ECO:0000313" key="4">
    <source>
        <dbReference type="EMBL" id="EDO40255.1"/>
    </source>
</evidence>
<keyword evidence="2" id="KW-1015">Disulfide bond</keyword>
<dbReference type="OMA" id="ECHSNAN"/>
<dbReference type="SMART" id="SM00254">
    <property type="entry name" value="ShKT"/>
    <property type="match status" value="2"/>
</dbReference>
<keyword evidence="1" id="KW-0800">Toxin</keyword>
<dbReference type="PROSITE" id="PS51670">
    <property type="entry name" value="SHKT"/>
    <property type="match status" value="2"/>
</dbReference>
<dbReference type="PANTHER" id="PTHR21724:SF109">
    <property type="entry name" value="SHKT DOMAIN-CONTAINING PROTEIN"/>
    <property type="match status" value="1"/>
</dbReference>
<dbReference type="Proteomes" id="UP000001593">
    <property type="component" value="Unassembled WGS sequence"/>
</dbReference>
<dbReference type="Gene3D" id="1.10.10.1940">
    <property type="match status" value="1"/>
</dbReference>
<evidence type="ECO:0000259" key="3">
    <source>
        <dbReference type="PROSITE" id="PS51670"/>
    </source>
</evidence>
<evidence type="ECO:0000313" key="5">
    <source>
        <dbReference type="Proteomes" id="UP000001593"/>
    </source>
</evidence>
<gene>
    <name evidence="4" type="ORF">NEMVEDRAFT_v1g108105</name>
</gene>
<dbReference type="PANTHER" id="PTHR21724">
    <property type="entry name" value="SHKT DOMAIN-CONTAINING PROTEIN"/>
    <property type="match status" value="1"/>
</dbReference>
<accession>A7S7L3</accession>
<dbReference type="InParanoid" id="A7S7L3"/>
<dbReference type="Pfam" id="PF01549">
    <property type="entry name" value="ShK"/>
    <property type="match status" value="2"/>
</dbReference>
<dbReference type="GO" id="GO:0090729">
    <property type="term" value="F:toxin activity"/>
    <property type="evidence" value="ECO:0007669"/>
    <property type="project" value="UniProtKB-KW"/>
</dbReference>
<protein>
    <recommendedName>
        <fullName evidence="3">ShKT domain-containing protein</fullName>
    </recommendedName>
</protein>
<dbReference type="eggNOG" id="KOG2408">
    <property type="taxonomic scope" value="Eukaryota"/>
</dbReference>
<dbReference type="HOGENOM" id="CLU_158367_0_0_1"/>
<keyword evidence="5" id="KW-1185">Reference proteome</keyword>
<dbReference type="EMBL" id="DS469594">
    <property type="protein sequence ID" value="EDO40255.1"/>
    <property type="molecule type" value="Genomic_DNA"/>
</dbReference>
<feature type="domain" description="ShKT" evidence="3">
    <location>
        <begin position="46"/>
        <end position="80"/>
    </location>
</feature>
<evidence type="ECO:0000256" key="2">
    <source>
        <dbReference type="PROSITE-ProRule" id="PRU01005"/>
    </source>
</evidence>
<feature type="disulfide bond" evidence="2">
    <location>
        <begin position="46"/>
        <end position="80"/>
    </location>
</feature>
<reference evidence="4 5" key="1">
    <citation type="journal article" date="2007" name="Science">
        <title>Sea anemone genome reveals ancestral eumetazoan gene repertoire and genomic organization.</title>
        <authorList>
            <person name="Putnam N.H."/>
            <person name="Srivastava M."/>
            <person name="Hellsten U."/>
            <person name="Dirks B."/>
            <person name="Chapman J."/>
            <person name="Salamov A."/>
            <person name="Terry A."/>
            <person name="Shapiro H."/>
            <person name="Lindquist E."/>
            <person name="Kapitonov V.V."/>
            <person name="Jurka J."/>
            <person name="Genikhovich G."/>
            <person name="Grigoriev I.V."/>
            <person name="Lucas S.M."/>
            <person name="Steele R.E."/>
            <person name="Finnerty J.R."/>
            <person name="Technau U."/>
            <person name="Martindale M.Q."/>
            <person name="Rokhsar D.S."/>
        </authorList>
    </citation>
    <scope>NUCLEOTIDE SEQUENCE [LARGE SCALE GENOMIC DNA]</scope>
    <source>
        <strain evidence="5">CH2 X CH6</strain>
    </source>
</reference>